<sequence>MPTEIVTEKQRVLIEKLGVFYEHEGHHPAGARVMALMLIADRNELTFDEIRDALNISKSAASTAINLLLTTKRIEYFTNPGERKRYFRATIVNWKSHMKEKLEGIITMHSLMKEIIEQRPDSTPEFNASLNELHDFMSFFHKEIPLLIERWKTSKK</sequence>
<dbReference type="InterPro" id="IPR036390">
    <property type="entry name" value="WH_DNA-bd_sf"/>
</dbReference>
<dbReference type="Proteomes" id="UP000001822">
    <property type="component" value="Chromosome"/>
</dbReference>
<protein>
    <recommendedName>
        <fullName evidence="6">HTH marR-type domain-containing protein</fullName>
    </recommendedName>
</protein>
<evidence type="ECO:0000313" key="4">
    <source>
        <dbReference type="EMBL" id="ABG60054.1"/>
    </source>
</evidence>
<dbReference type="EMBL" id="CP000383">
    <property type="protein sequence ID" value="ABG60054.1"/>
    <property type="molecule type" value="Genomic_DNA"/>
</dbReference>
<evidence type="ECO:0000256" key="1">
    <source>
        <dbReference type="ARBA" id="ARBA00023015"/>
    </source>
</evidence>
<keyword evidence="3" id="KW-0804">Transcription</keyword>
<keyword evidence="5" id="KW-1185">Reference proteome</keyword>
<dbReference type="Gene3D" id="1.10.287.160">
    <property type="entry name" value="HR1 repeat"/>
    <property type="match status" value="1"/>
</dbReference>
<dbReference type="PANTHER" id="PTHR38465:SF1">
    <property type="entry name" value="HTH-TYPE TRANSCRIPTIONAL REGULATOR MJ1563-RELATED"/>
    <property type="match status" value="1"/>
</dbReference>
<evidence type="ECO:0000256" key="3">
    <source>
        <dbReference type="ARBA" id="ARBA00023163"/>
    </source>
</evidence>
<dbReference type="SUPFAM" id="SSF46785">
    <property type="entry name" value="Winged helix' DNA-binding domain"/>
    <property type="match status" value="1"/>
</dbReference>
<reference evidence="4 5" key="1">
    <citation type="journal article" date="2007" name="Appl. Environ. Microbiol.">
        <title>Genome sequence of the cellulolytic gliding bacterium Cytophaga hutchinsonii.</title>
        <authorList>
            <person name="Xie G."/>
            <person name="Bruce D.C."/>
            <person name="Challacombe J.F."/>
            <person name="Chertkov O."/>
            <person name="Detter J.C."/>
            <person name="Gilna P."/>
            <person name="Han C.S."/>
            <person name="Lucas S."/>
            <person name="Misra M."/>
            <person name="Myers G.L."/>
            <person name="Richardson P."/>
            <person name="Tapia R."/>
            <person name="Thayer N."/>
            <person name="Thompson L.S."/>
            <person name="Brettin T.S."/>
            <person name="Henrissat B."/>
            <person name="Wilson D.B."/>
            <person name="McBride M.J."/>
        </authorList>
    </citation>
    <scope>NUCLEOTIDE SEQUENCE [LARGE SCALE GENOMIC DNA]</scope>
    <source>
        <strain evidence="5">ATCC 33406 / DSM 1761 / CIP 103989 / NBRC 15051 / NCIMB 9469 / D465</strain>
    </source>
</reference>
<dbReference type="Gene3D" id="1.10.10.10">
    <property type="entry name" value="Winged helix-like DNA-binding domain superfamily/Winged helix DNA-binding domain"/>
    <property type="match status" value="1"/>
</dbReference>
<dbReference type="RefSeq" id="WP_011586164.1">
    <property type="nucleotide sequence ID" value="NC_008255.1"/>
</dbReference>
<dbReference type="PANTHER" id="PTHR38465">
    <property type="entry name" value="HTH-TYPE TRANSCRIPTIONAL REGULATOR MJ1563-RELATED"/>
    <property type="match status" value="1"/>
</dbReference>
<evidence type="ECO:0000313" key="5">
    <source>
        <dbReference type="Proteomes" id="UP000001822"/>
    </source>
</evidence>
<dbReference type="InterPro" id="IPR052362">
    <property type="entry name" value="HTH-GbsR_regulator"/>
</dbReference>
<name>A0A6N4SUQ2_CYTH3</name>
<dbReference type="GO" id="GO:0003677">
    <property type="term" value="F:DNA binding"/>
    <property type="evidence" value="ECO:0007669"/>
    <property type="project" value="UniProtKB-KW"/>
</dbReference>
<dbReference type="KEGG" id="chu:CHU_2806"/>
<accession>A0A6N4SUQ2</accession>
<keyword evidence="1" id="KW-0805">Transcription regulation</keyword>
<keyword evidence="2" id="KW-0238">DNA-binding</keyword>
<evidence type="ECO:0008006" key="6">
    <source>
        <dbReference type="Google" id="ProtNLM"/>
    </source>
</evidence>
<dbReference type="AlphaFoldDB" id="A0A6N4SUQ2"/>
<organism evidence="4 5">
    <name type="scientific">Cytophaga hutchinsonii (strain ATCC 33406 / DSM 1761 / CIP 103989 / NBRC 15051 / NCIMB 9469 / D465)</name>
    <dbReference type="NCBI Taxonomy" id="269798"/>
    <lineage>
        <taxon>Bacteria</taxon>
        <taxon>Pseudomonadati</taxon>
        <taxon>Bacteroidota</taxon>
        <taxon>Cytophagia</taxon>
        <taxon>Cytophagales</taxon>
        <taxon>Cytophagaceae</taxon>
        <taxon>Cytophaga</taxon>
    </lineage>
</organism>
<evidence type="ECO:0000256" key="2">
    <source>
        <dbReference type="ARBA" id="ARBA00023125"/>
    </source>
</evidence>
<dbReference type="InterPro" id="IPR036388">
    <property type="entry name" value="WH-like_DNA-bd_sf"/>
</dbReference>
<dbReference type="OrthoDB" id="1807857at2"/>
<gene>
    <name evidence="4" type="ordered locus">CHU_2806</name>
</gene>
<proteinExistence type="predicted"/>